<evidence type="ECO:0000256" key="1">
    <source>
        <dbReference type="SAM" id="MobiDB-lite"/>
    </source>
</evidence>
<feature type="region of interest" description="Disordered" evidence="1">
    <location>
        <begin position="841"/>
        <end position="873"/>
    </location>
</feature>
<gene>
    <name evidence="2" type="ORF">D9615_004641</name>
</gene>
<organism evidence="2 3">
    <name type="scientific">Tricholomella constricta</name>
    <dbReference type="NCBI Taxonomy" id="117010"/>
    <lineage>
        <taxon>Eukaryota</taxon>
        <taxon>Fungi</taxon>
        <taxon>Dikarya</taxon>
        <taxon>Basidiomycota</taxon>
        <taxon>Agaricomycotina</taxon>
        <taxon>Agaricomycetes</taxon>
        <taxon>Agaricomycetidae</taxon>
        <taxon>Agaricales</taxon>
        <taxon>Tricholomatineae</taxon>
        <taxon>Lyophyllaceae</taxon>
        <taxon>Tricholomella</taxon>
    </lineage>
</organism>
<name>A0A8H5HC15_9AGAR</name>
<accession>A0A8H5HC15</accession>
<dbReference type="OrthoDB" id="2261329at2759"/>
<feature type="region of interest" description="Disordered" evidence="1">
    <location>
        <begin position="391"/>
        <end position="423"/>
    </location>
</feature>
<evidence type="ECO:0000313" key="3">
    <source>
        <dbReference type="Proteomes" id="UP000565441"/>
    </source>
</evidence>
<dbReference type="AlphaFoldDB" id="A0A8H5HC15"/>
<dbReference type="Proteomes" id="UP000565441">
    <property type="component" value="Unassembled WGS sequence"/>
</dbReference>
<feature type="compositionally biased region" description="Polar residues" evidence="1">
    <location>
        <begin position="396"/>
        <end position="406"/>
    </location>
</feature>
<comment type="caution">
    <text evidence="2">The sequence shown here is derived from an EMBL/GenBank/DDBJ whole genome shotgun (WGS) entry which is preliminary data.</text>
</comment>
<evidence type="ECO:0000313" key="2">
    <source>
        <dbReference type="EMBL" id="KAF5380426.1"/>
    </source>
</evidence>
<reference evidence="2 3" key="1">
    <citation type="journal article" date="2020" name="ISME J.">
        <title>Uncovering the hidden diversity of litter-decomposition mechanisms in mushroom-forming fungi.</title>
        <authorList>
            <person name="Floudas D."/>
            <person name="Bentzer J."/>
            <person name="Ahren D."/>
            <person name="Johansson T."/>
            <person name="Persson P."/>
            <person name="Tunlid A."/>
        </authorList>
    </citation>
    <scope>NUCLEOTIDE SEQUENCE [LARGE SCALE GENOMIC DNA]</scope>
    <source>
        <strain evidence="2 3">CBS 661.87</strain>
    </source>
</reference>
<proteinExistence type="predicted"/>
<evidence type="ECO:0008006" key="4">
    <source>
        <dbReference type="Google" id="ProtNLM"/>
    </source>
</evidence>
<dbReference type="EMBL" id="JAACJP010000013">
    <property type="protein sequence ID" value="KAF5380426.1"/>
    <property type="molecule type" value="Genomic_DNA"/>
</dbReference>
<sequence length="873" mass="95629">MLGPRSMDPVSGGTVSLQRHCSTKQLISRYESMSPGQKSRPVCRSAPASSTPLRAPGEISLCDLQMKEKSPIRQSFRNLFAVFKKANIRKGKQVEERPLSSFRRQHQPIVPSLDAPPVLRSRSRKLTSSLLYLSRTPQVPSKSPILPVWTSCTVTLESDSIVISCLTAHGNTSVHTILLSNCTDVRSLAMQQLDPEESALLPRRGDLEEFKVFEVLFEGRPREKFAANSVQERAGWVSAVWDTILPSQDPPTGVGNEPARADKITKESALSASCSLKSFVASYPRKYETLRPITGNTHARSPQPDELFISEYIPTNSTGLPSVLSGFSLYQPIYHEFEPTFGRATTPGTNRTKLFSVVPWHSPTQSQDMLRNQSGRSSAADSILDSYGDPIVDKASQYSPTQAVTESTEDLSDGKCPTADRKGSLVTSPVLESTVELLHDQSAKNYDQMENLGDQVLSLQNDIQRLPREIALAIDMDAHSNVVSKMVAKLEEQARSNGEVLGSIYDKMEKHQQRGRAGASDDSANLAQGLQSIREQLSKDLSAISTKLDSAELRNAASPTDMNNVEASRTAAVTSSTVDISGLHAKLDNVLAVSSATASAVRDTIPSSVEASKIEEKLTHAVALLEKDSTQQAVQAHQQGESVRYLNELNSWLEAFVNNGTSQLQSLSTGVEQLCRDLGSVEGGGSTVLADIRQLALSTAMRDQSSVALQASMDGLFAMLSEQSLASNIATVAALIDRQRQDHEGLMRALSSEISNEIKGERLRFVEAMKEATAINVQIHVEQFKKELKREVVQMTEEVGRLHQDRQAMQSQIADLFTFYTKQKAAEQFLPVASTSSNVAKDVDVAQGQSHPTTHARERPRSTGRRPLPQPRR</sequence>
<protein>
    <recommendedName>
        <fullName evidence="4">PH domain-containing protein</fullName>
    </recommendedName>
</protein>
<keyword evidence="3" id="KW-1185">Reference proteome</keyword>
<feature type="region of interest" description="Disordered" evidence="1">
    <location>
        <begin position="29"/>
        <end position="51"/>
    </location>
</feature>